<dbReference type="RefSeq" id="WP_256766102.1">
    <property type="nucleotide sequence ID" value="NZ_CP101990.1"/>
</dbReference>
<proteinExistence type="predicted"/>
<dbReference type="InterPro" id="IPR046275">
    <property type="entry name" value="DUF6308"/>
</dbReference>
<accession>A0ABY5KFW6</accession>
<dbReference type="Proteomes" id="UP001315860">
    <property type="component" value="Chromosome"/>
</dbReference>
<reference evidence="1 2" key="1">
    <citation type="submission" date="2022-07" db="EMBL/GenBank/DDBJ databases">
        <title>Novel species in genus Aeromicrobium.</title>
        <authorList>
            <person name="Ye L."/>
        </authorList>
    </citation>
    <scope>NUCLEOTIDE SEQUENCE [LARGE SCALE GENOMIC DNA]</scope>
    <source>
        <strain evidence="2">zg-Y50</strain>
    </source>
</reference>
<name>A0ABY5KFW6_9ACTN</name>
<dbReference type="EMBL" id="CP101990">
    <property type="protein sequence ID" value="UUI68658.1"/>
    <property type="molecule type" value="Genomic_DNA"/>
</dbReference>
<organism evidence="1 2">
    <name type="scientific">Aeromicrobium duanguangcaii</name>
    <dbReference type="NCBI Taxonomy" id="2968086"/>
    <lineage>
        <taxon>Bacteria</taxon>
        <taxon>Bacillati</taxon>
        <taxon>Actinomycetota</taxon>
        <taxon>Actinomycetes</taxon>
        <taxon>Propionibacteriales</taxon>
        <taxon>Nocardioidaceae</taxon>
        <taxon>Aeromicrobium</taxon>
    </lineage>
</organism>
<dbReference type="Pfam" id="PF19827">
    <property type="entry name" value="DUF6308"/>
    <property type="match status" value="1"/>
</dbReference>
<evidence type="ECO:0000313" key="2">
    <source>
        <dbReference type="Proteomes" id="UP001315860"/>
    </source>
</evidence>
<protein>
    <submittedName>
        <fullName evidence="1">DUF6308 family protein</fullName>
    </submittedName>
</protein>
<sequence>MRSQQISGAGFVVLALGEVDTASHRPSRSEDFIEQLFRSVRPRYVPVMDTPKADTVTVAGRSVQNPAEIIVNYLLRHGGTIAHYDVLAGTLADTITPPAVKATRKISSRISEEQSAWFTRRGASAPWRLVPIDADLRNADPIVEDGLYDAALCLWRHFADDAPKYVGTAKISKVLFLMRPRMYPILDSRLMGLYRSAAAVSARESVAARPDLGPVKRIFWEAIRRDLVASTAGLAALRTHVATTHPDHAETVEQLSDLRLLDMLTWTQS</sequence>
<gene>
    <name evidence="1" type="ORF">NP095_00655</name>
</gene>
<evidence type="ECO:0000313" key="1">
    <source>
        <dbReference type="EMBL" id="UUI68658.1"/>
    </source>
</evidence>
<keyword evidence="2" id="KW-1185">Reference proteome</keyword>